<dbReference type="PANTHER" id="PTHR46696">
    <property type="entry name" value="P450, PUTATIVE (EUROFUNG)-RELATED"/>
    <property type="match status" value="1"/>
</dbReference>
<evidence type="ECO:0000256" key="1">
    <source>
        <dbReference type="ARBA" id="ARBA00010617"/>
    </source>
</evidence>
<dbReference type="AlphaFoldDB" id="A0A5N0TGA6"/>
<dbReference type="Gene3D" id="1.10.630.10">
    <property type="entry name" value="Cytochrome P450"/>
    <property type="match status" value="1"/>
</dbReference>
<dbReference type="PRINTS" id="PR00465">
    <property type="entry name" value="EP450IV"/>
</dbReference>
<evidence type="ECO:0000256" key="3">
    <source>
        <dbReference type="ARBA" id="ARBA00023004"/>
    </source>
</evidence>
<dbReference type="InterPro" id="IPR001128">
    <property type="entry name" value="Cyt_P450"/>
</dbReference>
<dbReference type="Pfam" id="PF00067">
    <property type="entry name" value="p450"/>
    <property type="match status" value="1"/>
</dbReference>
<protein>
    <submittedName>
        <fullName evidence="6">Cytochrome P450</fullName>
    </submittedName>
</protein>
<keyword evidence="2 4" id="KW-0479">Metal-binding</keyword>
<evidence type="ECO:0000256" key="5">
    <source>
        <dbReference type="RuleBase" id="RU000461"/>
    </source>
</evidence>
<dbReference type="PROSITE" id="PS00086">
    <property type="entry name" value="CYTOCHROME_P450"/>
    <property type="match status" value="1"/>
</dbReference>
<dbReference type="SUPFAM" id="SSF48264">
    <property type="entry name" value="Cytochrome P450"/>
    <property type="match status" value="1"/>
</dbReference>
<dbReference type="RefSeq" id="WP_150863069.1">
    <property type="nucleotide sequence ID" value="NZ_VYXP01000002.1"/>
</dbReference>
<keyword evidence="5" id="KW-0503">Monooxygenase</keyword>
<dbReference type="InterPro" id="IPR002403">
    <property type="entry name" value="Cyt_P450_E_grp-IV"/>
</dbReference>
<keyword evidence="5" id="KW-0560">Oxidoreductase</keyword>
<dbReference type="EMBL" id="VYXP01000002">
    <property type="protein sequence ID" value="KAA9133508.1"/>
    <property type="molecule type" value="Genomic_DNA"/>
</dbReference>
<feature type="binding site" description="axial binding residue" evidence="4">
    <location>
        <position position="330"/>
    </location>
    <ligand>
        <name>heme</name>
        <dbReference type="ChEBI" id="CHEBI:30413"/>
    </ligand>
    <ligandPart>
        <name>Fe</name>
        <dbReference type="ChEBI" id="CHEBI:18248"/>
    </ligandPart>
</feature>
<reference evidence="6 7" key="1">
    <citation type="submission" date="2019-09" db="EMBL/GenBank/DDBJ databases">
        <title>Wenzhouxiangella sp. Genome sequencing and assembly.</title>
        <authorList>
            <person name="Zhang R."/>
        </authorList>
    </citation>
    <scope>NUCLEOTIDE SEQUENCE [LARGE SCALE GENOMIC DNA]</scope>
    <source>
        <strain evidence="6 7">W260</strain>
    </source>
</reference>
<evidence type="ECO:0000313" key="6">
    <source>
        <dbReference type="EMBL" id="KAA9133508.1"/>
    </source>
</evidence>
<dbReference type="Proteomes" id="UP000325372">
    <property type="component" value="Unassembled WGS sequence"/>
</dbReference>
<dbReference type="GO" id="GO:0004497">
    <property type="term" value="F:monooxygenase activity"/>
    <property type="evidence" value="ECO:0007669"/>
    <property type="project" value="UniProtKB-KW"/>
</dbReference>
<evidence type="ECO:0000256" key="4">
    <source>
        <dbReference type="PIRSR" id="PIRSR602403-1"/>
    </source>
</evidence>
<gene>
    <name evidence="6" type="ORF">F3N42_03935</name>
</gene>
<name>A0A5N0TGA6_9GAMM</name>
<keyword evidence="4 5" id="KW-0349">Heme</keyword>
<accession>A0A5N0TGA6</accession>
<dbReference type="GO" id="GO:0020037">
    <property type="term" value="F:heme binding"/>
    <property type="evidence" value="ECO:0007669"/>
    <property type="project" value="InterPro"/>
</dbReference>
<dbReference type="InterPro" id="IPR017972">
    <property type="entry name" value="Cyt_P450_CS"/>
</dbReference>
<keyword evidence="3 4" id="KW-0408">Iron</keyword>
<evidence type="ECO:0000256" key="2">
    <source>
        <dbReference type="ARBA" id="ARBA00022723"/>
    </source>
</evidence>
<dbReference type="PANTHER" id="PTHR46696:SF6">
    <property type="entry name" value="P450, PUTATIVE (EUROFUNG)-RELATED"/>
    <property type="match status" value="1"/>
</dbReference>
<comment type="caution">
    <text evidence="6">The sequence shown here is derived from an EMBL/GenBank/DDBJ whole genome shotgun (WGS) entry which is preliminary data.</text>
</comment>
<dbReference type="GO" id="GO:0016705">
    <property type="term" value="F:oxidoreductase activity, acting on paired donors, with incorporation or reduction of molecular oxygen"/>
    <property type="evidence" value="ECO:0007669"/>
    <property type="project" value="InterPro"/>
</dbReference>
<evidence type="ECO:0000313" key="7">
    <source>
        <dbReference type="Proteomes" id="UP000325372"/>
    </source>
</evidence>
<dbReference type="InterPro" id="IPR036396">
    <property type="entry name" value="Cyt_P450_sf"/>
</dbReference>
<comment type="similarity">
    <text evidence="1 5">Belongs to the cytochrome P450 family.</text>
</comment>
<comment type="cofactor">
    <cofactor evidence="4">
        <name>heme</name>
        <dbReference type="ChEBI" id="CHEBI:30413"/>
    </cofactor>
</comment>
<dbReference type="GO" id="GO:0005506">
    <property type="term" value="F:iron ion binding"/>
    <property type="evidence" value="ECO:0007669"/>
    <property type="project" value="InterPro"/>
</dbReference>
<proteinExistence type="inferred from homology"/>
<organism evidence="6 7">
    <name type="scientific">Marinihelvus fidelis</name>
    <dbReference type="NCBI Taxonomy" id="2613842"/>
    <lineage>
        <taxon>Bacteria</taxon>
        <taxon>Pseudomonadati</taxon>
        <taxon>Pseudomonadota</taxon>
        <taxon>Gammaproteobacteria</taxon>
        <taxon>Chromatiales</taxon>
        <taxon>Wenzhouxiangellaceae</taxon>
        <taxon>Marinihelvus</taxon>
    </lineage>
</organism>
<keyword evidence="7" id="KW-1185">Reference proteome</keyword>
<sequence>MNGQLPESVPLAGLDLRARTDELRPEHAVVRNARGEWVLLRHAEVLAAALDDERFSSGASRFLQIPNGLNGETHSRYRNIVDRYLSREALTPFISIFEQVAEQLVATLPRRNTLCAVTDIGMPFGVRAQCAWLGWPGELECDLLAWIRENFAVARSADPARAAAVAERFDGIIRSVIAPRRAPGAPHSDDVTTRLCREQVNGRSLTDEELVSILRNWTGGDLGSIALSVGVLLEFLGRHPALMRQLRSATGARVDAVIDEILRLDDPFVSNRRVTTCPVRIGGHEIPEGATVRLNWTSANRDERVFDHNCFDPEGHAAANLVFGAGRHVCPGRLLATWELRILARSLLSAVQSLYLADDLPPERETAPLGGYRRVPVVIT</sequence>